<protein>
    <submittedName>
        <fullName evidence="2">Uncharacterized protein</fullName>
    </submittedName>
</protein>
<evidence type="ECO:0000313" key="2">
    <source>
        <dbReference type="EMBL" id="KAF2676234.1"/>
    </source>
</evidence>
<dbReference type="EMBL" id="MU005637">
    <property type="protein sequence ID" value="KAF2676234.1"/>
    <property type="molecule type" value="Genomic_DNA"/>
</dbReference>
<organism evidence="2 3">
    <name type="scientific">Lentithecium fluviatile CBS 122367</name>
    <dbReference type="NCBI Taxonomy" id="1168545"/>
    <lineage>
        <taxon>Eukaryota</taxon>
        <taxon>Fungi</taxon>
        <taxon>Dikarya</taxon>
        <taxon>Ascomycota</taxon>
        <taxon>Pezizomycotina</taxon>
        <taxon>Dothideomycetes</taxon>
        <taxon>Pleosporomycetidae</taxon>
        <taxon>Pleosporales</taxon>
        <taxon>Massarineae</taxon>
        <taxon>Lentitheciaceae</taxon>
        <taxon>Lentithecium</taxon>
    </lineage>
</organism>
<feature type="compositionally biased region" description="Gly residues" evidence="1">
    <location>
        <begin position="138"/>
        <end position="158"/>
    </location>
</feature>
<proteinExistence type="predicted"/>
<sequence length="356" mass="38552">MSILSALTAKLITSTCDDLSFIDAATAHIKGPHDGFHDYFTTPKFSLCTPQPLHPHHNLANRRRRCKSRAHHLRHRDAGPVLRARRLRGGETCGGAEGGVSCDARRGDEGGRGDVVNMLRDALVRFPGLKSVRVEGRPCGGGNGGNDGDGDGGDGNGGYMPSFGEAKVRGETGAELAWNGPFPRTLYLGTSNTSSPSTFPTKSRAFVFAAVFVVLRDKDILGKRIHFDLVVGGYTDAVGRSYFMVPFDPTKALPRRVIERNLRYLETRDADMTIPGPDAHLRDFLSKIGAKQLVLRRCVLCGGGLGNAFFGFEGITSRDCVDVRGLELVVREHRDTLCELTLSNAEMGTGVDGTEH</sequence>
<reference evidence="2" key="1">
    <citation type="journal article" date="2020" name="Stud. Mycol.">
        <title>101 Dothideomycetes genomes: a test case for predicting lifestyles and emergence of pathogens.</title>
        <authorList>
            <person name="Haridas S."/>
            <person name="Albert R."/>
            <person name="Binder M."/>
            <person name="Bloem J."/>
            <person name="Labutti K."/>
            <person name="Salamov A."/>
            <person name="Andreopoulos B."/>
            <person name="Baker S."/>
            <person name="Barry K."/>
            <person name="Bills G."/>
            <person name="Bluhm B."/>
            <person name="Cannon C."/>
            <person name="Castanera R."/>
            <person name="Culley D."/>
            <person name="Daum C."/>
            <person name="Ezra D."/>
            <person name="Gonzalez J."/>
            <person name="Henrissat B."/>
            <person name="Kuo A."/>
            <person name="Liang C."/>
            <person name="Lipzen A."/>
            <person name="Lutzoni F."/>
            <person name="Magnuson J."/>
            <person name="Mondo S."/>
            <person name="Nolan M."/>
            <person name="Ohm R."/>
            <person name="Pangilinan J."/>
            <person name="Park H.-J."/>
            <person name="Ramirez L."/>
            <person name="Alfaro M."/>
            <person name="Sun H."/>
            <person name="Tritt A."/>
            <person name="Yoshinaga Y."/>
            <person name="Zwiers L.-H."/>
            <person name="Turgeon B."/>
            <person name="Goodwin S."/>
            <person name="Spatafora J."/>
            <person name="Crous P."/>
            <person name="Grigoriev I."/>
        </authorList>
    </citation>
    <scope>NUCLEOTIDE SEQUENCE</scope>
    <source>
        <strain evidence="2">CBS 122367</strain>
    </source>
</reference>
<keyword evidence="3" id="KW-1185">Reference proteome</keyword>
<feature type="region of interest" description="Disordered" evidence="1">
    <location>
        <begin position="135"/>
        <end position="158"/>
    </location>
</feature>
<name>A0A6G1IDD9_9PLEO</name>
<evidence type="ECO:0000313" key="3">
    <source>
        <dbReference type="Proteomes" id="UP000799291"/>
    </source>
</evidence>
<evidence type="ECO:0000256" key="1">
    <source>
        <dbReference type="SAM" id="MobiDB-lite"/>
    </source>
</evidence>
<dbReference type="Proteomes" id="UP000799291">
    <property type="component" value="Unassembled WGS sequence"/>
</dbReference>
<gene>
    <name evidence="2" type="ORF">K458DRAFT_468735</name>
</gene>
<accession>A0A6G1IDD9</accession>
<dbReference type="AlphaFoldDB" id="A0A6G1IDD9"/>